<dbReference type="AlphaFoldDB" id="A0A087V0U1"/>
<feature type="non-terminal residue" evidence="1">
    <location>
        <position position="100"/>
    </location>
</feature>
<dbReference type="Gene3D" id="3.40.1080.10">
    <property type="entry name" value="Glutaconate Coenzyme A-transferase"/>
    <property type="match status" value="1"/>
</dbReference>
<dbReference type="InterPro" id="IPR004163">
    <property type="entry name" value="CoA_transf_BS"/>
</dbReference>
<dbReference type="PANTHER" id="PTHR13707:SF23">
    <property type="entry name" value="SUCCINYL-COA:3-KETOACID-COENZYME A TRANSFERASE"/>
    <property type="match status" value="1"/>
</dbReference>
<reference evidence="1 2" key="1">
    <citation type="submission" date="2013-11" db="EMBL/GenBank/DDBJ databases">
        <title>Genome sequencing of Stegodyphus mimosarum.</title>
        <authorList>
            <person name="Bechsgaard J."/>
        </authorList>
    </citation>
    <scope>NUCLEOTIDE SEQUENCE [LARGE SCALE GENOMIC DNA]</scope>
</reference>
<dbReference type="EMBL" id="KL815038">
    <property type="protein sequence ID" value="KFM83230.1"/>
    <property type="molecule type" value="Genomic_DNA"/>
</dbReference>
<dbReference type="STRING" id="407821.A0A087V0U1"/>
<dbReference type="GO" id="GO:0008260">
    <property type="term" value="F:succinyl-CoA:3-oxo-acid CoA-transferase activity"/>
    <property type="evidence" value="ECO:0007669"/>
    <property type="project" value="TreeGrafter"/>
</dbReference>
<accession>A0A087V0U1</accession>
<dbReference type="OMA" id="CRILKCI"/>
<dbReference type="PANTHER" id="PTHR13707">
    <property type="entry name" value="KETOACID-COENZYME A TRANSFERASE"/>
    <property type="match status" value="1"/>
</dbReference>
<sequence>MYGISPWLRFSRVCLSHIKTSNARFALSYAARAEFFENSSEAIQDIPDNARLLVGGFGLCGIPENVISAIAKKGIKDLTIVSNNAGVDNFGLGLLLQTKQ</sequence>
<proteinExistence type="predicted"/>
<protein>
    <submittedName>
        <fullName evidence="1">Putative succinyl-CoA:3-ketoacid-coenzyme A transferase, mitochondrial</fullName>
    </submittedName>
</protein>
<evidence type="ECO:0000313" key="1">
    <source>
        <dbReference type="EMBL" id="KFM83230.1"/>
    </source>
</evidence>
<evidence type="ECO:0000313" key="2">
    <source>
        <dbReference type="Proteomes" id="UP000054359"/>
    </source>
</evidence>
<keyword evidence="1" id="KW-0808">Transferase</keyword>
<dbReference type="GO" id="GO:0005739">
    <property type="term" value="C:mitochondrion"/>
    <property type="evidence" value="ECO:0007669"/>
    <property type="project" value="TreeGrafter"/>
</dbReference>
<dbReference type="InterPro" id="IPR004165">
    <property type="entry name" value="CoA_trans_fam_I"/>
</dbReference>
<dbReference type="PROSITE" id="PS01273">
    <property type="entry name" value="COA_TRANSF_1"/>
    <property type="match status" value="1"/>
</dbReference>
<name>A0A087V0U1_STEMI</name>
<keyword evidence="2" id="KW-1185">Reference proteome</keyword>
<dbReference type="SUPFAM" id="SSF100950">
    <property type="entry name" value="NagB/RpiA/CoA transferase-like"/>
    <property type="match status" value="1"/>
</dbReference>
<dbReference type="OrthoDB" id="1933379at2759"/>
<dbReference type="Proteomes" id="UP000054359">
    <property type="component" value="Unassembled WGS sequence"/>
</dbReference>
<organism evidence="1 2">
    <name type="scientific">Stegodyphus mimosarum</name>
    <name type="common">African social velvet spider</name>
    <dbReference type="NCBI Taxonomy" id="407821"/>
    <lineage>
        <taxon>Eukaryota</taxon>
        <taxon>Metazoa</taxon>
        <taxon>Ecdysozoa</taxon>
        <taxon>Arthropoda</taxon>
        <taxon>Chelicerata</taxon>
        <taxon>Arachnida</taxon>
        <taxon>Araneae</taxon>
        <taxon>Araneomorphae</taxon>
        <taxon>Entelegynae</taxon>
        <taxon>Eresoidea</taxon>
        <taxon>Eresidae</taxon>
        <taxon>Stegodyphus</taxon>
    </lineage>
</organism>
<gene>
    <name evidence="1" type="ORF">X975_09509</name>
</gene>
<dbReference type="Pfam" id="PF01144">
    <property type="entry name" value="CoA_trans"/>
    <property type="match status" value="1"/>
</dbReference>
<dbReference type="InterPro" id="IPR037171">
    <property type="entry name" value="NagB/RpiA_transferase-like"/>
</dbReference>